<dbReference type="OrthoDB" id="3579809at2"/>
<dbReference type="SUPFAM" id="SSF88659">
    <property type="entry name" value="Sigma3 and sigma4 domains of RNA polymerase sigma factors"/>
    <property type="match status" value="1"/>
</dbReference>
<reference evidence="1 2" key="1">
    <citation type="submission" date="2019-07" db="EMBL/GenBank/DDBJ databases">
        <title>Analysis of the biochemical properties, biological activity and biotechnological potential of siderophores and biosurfactants produced by Antarctic psychrotolerant bacteria.</title>
        <authorList>
            <person name="Styczynski M."/>
            <person name="Krucon T."/>
            <person name="Decewicz P."/>
            <person name="Dziewit L."/>
        </authorList>
    </citation>
    <scope>NUCLEOTIDE SEQUENCE [LARGE SCALE GENOMIC DNA]</scope>
    <source>
        <strain evidence="1 2">ANT_H27</strain>
    </source>
</reference>
<evidence type="ECO:0000313" key="1">
    <source>
        <dbReference type="EMBL" id="KAA0979704.1"/>
    </source>
</evidence>
<organism evidence="1 2">
    <name type="scientific">Paeniglutamicibacter gangotriensis</name>
    <dbReference type="NCBI Taxonomy" id="254787"/>
    <lineage>
        <taxon>Bacteria</taxon>
        <taxon>Bacillati</taxon>
        <taxon>Actinomycetota</taxon>
        <taxon>Actinomycetes</taxon>
        <taxon>Micrococcales</taxon>
        <taxon>Micrococcaceae</taxon>
        <taxon>Paeniglutamicibacter</taxon>
    </lineage>
</organism>
<dbReference type="Pfam" id="PF13384">
    <property type="entry name" value="HTH_23"/>
    <property type="match status" value="1"/>
</dbReference>
<dbReference type="EMBL" id="VOBL01000001">
    <property type="protein sequence ID" value="KAA0979704.1"/>
    <property type="molecule type" value="Genomic_DNA"/>
</dbReference>
<proteinExistence type="predicted"/>
<comment type="caution">
    <text evidence="1">The sequence shown here is derived from an EMBL/GenBank/DDBJ whole genome shotgun (WGS) entry which is preliminary data.</text>
</comment>
<gene>
    <name evidence="1" type="ORF">FQ154_00620</name>
</gene>
<dbReference type="AlphaFoldDB" id="A0A5B0EL08"/>
<protein>
    <submittedName>
        <fullName evidence="1">AsnC family protein</fullName>
    </submittedName>
</protein>
<name>A0A5B0EL08_9MICC</name>
<dbReference type="InterPro" id="IPR013324">
    <property type="entry name" value="RNA_pol_sigma_r3/r4-like"/>
</dbReference>
<evidence type="ECO:0000313" key="2">
    <source>
        <dbReference type="Proteomes" id="UP000323856"/>
    </source>
</evidence>
<dbReference type="Proteomes" id="UP000323856">
    <property type="component" value="Unassembled WGS sequence"/>
</dbReference>
<dbReference type="RefSeq" id="WP_149618308.1">
    <property type="nucleotide sequence ID" value="NZ_JBITUG010000031.1"/>
</dbReference>
<dbReference type="InterPro" id="IPR036388">
    <property type="entry name" value="WH-like_DNA-bd_sf"/>
</dbReference>
<accession>A0A5B0EL08</accession>
<dbReference type="Gene3D" id="1.10.10.10">
    <property type="entry name" value="Winged helix-like DNA-binding domain superfamily/Winged helix DNA-binding domain"/>
    <property type="match status" value="1"/>
</dbReference>
<sequence>MDKTSLEQAEGGPIKALQAVAELQRDARRQESVLVRRARADGLSWEAIAQALGVSRQAVHQRYGKKS</sequence>